<keyword evidence="3" id="KW-1185">Reference proteome</keyword>
<organism evidence="2 3">
    <name type="scientific">Colletotrichum karsti</name>
    <dbReference type="NCBI Taxonomy" id="1095194"/>
    <lineage>
        <taxon>Eukaryota</taxon>
        <taxon>Fungi</taxon>
        <taxon>Dikarya</taxon>
        <taxon>Ascomycota</taxon>
        <taxon>Pezizomycotina</taxon>
        <taxon>Sordariomycetes</taxon>
        <taxon>Hypocreomycetidae</taxon>
        <taxon>Glomerellales</taxon>
        <taxon>Glomerellaceae</taxon>
        <taxon>Colletotrichum</taxon>
        <taxon>Colletotrichum boninense species complex</taxon>
    </lineage>
</organism>
<dbReference type="Proteomes" id="UP000781932">
    <property type="component" value="Unassembled WGS sequence"/>
</dbReference>
<protein>
    <submittedName>
        <fullName evidence="2">Uncharacterized protein</fullName>
    </submittedName>
</protein>
<feature type="region of interest" description="Disordered" evidence="1">
    <location>
        <begin position="34"/>
        <end position="53"/>
    </location>
</feature>
<dbReference type="AlphaFoldDB" id="A0A9P6HZL0"/>
<feature type="region of interest" description="Disordered" evidence="1">
    <location>
        <begin position="1"/>
        <end position="23"/>
    </location>
</feature>
<reference evidence="2" key="2">
    <citation type="submission" date="2020-11" db="EMBL/GenBank/DDBJ databases">
        <title>Whole genome sequencing of Colletotrichum sp.</title>
        <authorList>
            <person name="Li H."/>
        </authorList>
    </citation>
    <scope>NUCLEOTIDE SEQUENCE</scope>
    <source>
        <strain evidence="2">CkLH20</strain>
    </source>
</reference>
<reference evidence="2" key="1">
    <citation type="submission" date="2020-03" db="EMBL/GenBank/DDBJ databases">
        <authorList>
            <person name="He L."/>
        </authorList>
    </citation>
    <scope>NUCLEOTIDE SEQUENCE</scope>
    <source>
        <strain evidence="2">CkLH20</strain>
    </source>
</reference>
<dbReference type="EMBL" id="JAATWM020000034">
    <property type="protein sequence ID" value="KAF9873050.1"/>
    <property type="molecule type" value="Genomic_DNA"/>
</dbReference>
<dbReference type="GeneID" id="62165349"/>
<evidence type="ECO:0000313" key="3">
    <source>
        <dbReference type="Proteomes" id="UP000781932"/>
    </source>
</evidence>
<proteinExistence type="predicted"/>
<accession>A0A9P6HZL0</accession>
<name>A0A9P6HZL0_9PEZI</name>
<evidence type="ECO:0000256" key="1">
    <source>
        <dbReference type="SAM" id="MobiDB-lite"/>
    </source>
</evidence>
<evidence type="ECO:0000313" key="2">
    <source>
        <dbReference type="EMBL" id="KAF9873050.1"/>
    </source>
</evidence>
<gene>
    <name evidence="2" type="ORF">CkaCkLH20_09560</name>
</gene>
<sequence length="102" mass="9814">MCLPFSSKKHTYQEKPNPYGPRLAMNYGRGYGATGTSHWGSSRPSRGYRSSRHHYGATPGFVYTGGDGGGGGGFFGGGGDGGGGGGGCGGGDGGGGGGGGGC</sequence>
<dbReference type="OrthoDB" id="4845961at2759"/>
<dbReference type="RefSeq" id="XP_038742511.1">
    <property type="nucleotide sequence ID" value="XM_038892275.1"/>
</dbReference>
<comment type="caution">
    <text evidence="2">The sequence shown here is derived from an EMBL/GenBank/DDBJ whole genome shotgun (WGS) entry which is preliminary data.</text>
</comment>